<evidence type="ECO:0000256" key="1">
    <source>
        <dbReference type="SAM" id="MobiDB-lite"/>
    </source>
</evidence>
<dbReference type="EMBL" id="KN714866">
    <property type="protein sequence ID" value="KUI63163.1"/>
    <property type="molecule type" value="Genomic_DNA"/>
</dbReference>
<accession>A0A194VH13</accession>
<protein>
    <recommendedName>
        <fullName evidence="2">J domain-containing protein</fullName>
    </recommendedName>
</protein>
<name>A0A194VH13_CYTMA</name>
<dbReference type="PANTHER" id="PTHR44825">
    <property type="match status" value="1"/>
</dbReference>
<dbReference type="PRINTS" id="PR00625">
    <property type="entry name" value="JDOMAIN"/>
</dbReference>
<dbReference type="PROSITE" id="PS50076">
    <property type="entry name" value="DNAJ_2"/>
    <property type="match status" value="1"/>
</dbReference>
<dbReference type="Pfam" id="PF00226">
    <property type="entry name" value="DnaJ"/>
    <property type="match status" value="1"/>
</dbReference>
<proteinExistence type="predicted"/>
<evidence type="ECO:0000259" key="2">
    <source>
        <dbReference type="PROSITE" id="PS50076"/>
    </source>
</evidence>
<dbReference type="InterPro" id="IPR036869">
    <property type="entry name" value="J_dom_sf"/>
</dbReference>
<dbReference type="CDD" id="cd06257">
    <property type="entry name" value="DnaJ"/>
    <property type="match status" value="1"/>
</dbReference>
<feature type="domain" description="J" evidence="2">
    <location>
        <begin position="50"/>
        <end position="105"/>
    </location>
</feature>
<organism evidence="3 4">
    <name type="scientific">Cytospora mali</name>
    <name type="common">Apple Valsa canker fungus</name>
    <name type="synonym">Valsa mali</name>
    <dbReference type="NCBI Taxonomy" id="578113"/>
    <lineage>
        <taxon>Eukaryota</taxon>
        <taxon>Fungi</taxon>
        <taxon>Dikarya</taxon>
        <taxon>Ascomycota</taxon>
        <taxon>Pezizomycotina</taxon>
        <taxon>Sordariomycetes</taxon>
        <taxon>Sordariomycetidae</taxon>
        <taxon>Diaporthales</taxon>
        <taxon>Cytosporaceae</taxon>
        <taxon>Cytospora</taxon>
    </lineage>
</organism>
<evidence type="ECO:0000313" key="3">
    <source>
        <dbReference type="EMBL" id="KUI63163.1"/>
    </source>
</evidence>
<dbReference type="PANTHER" id="PTHR44825:SF1">
    <property type="entry name" value="DNAJ HOMOLOG SUBFAMILY C MEMBER 4"/>
    <property type="match status" value="1"/>
</dbReference>
<sequence length="423" mass="47609">MPITGNLPHGVSPNPALSCAYYGCVLPGRKPTTTTPWAFQQTRFASNKKNWYTILGVSPHASSAEVKKAYYREAKRQHPDVSGRNTAAIYIELKAAYDTGFAAAKAAEEQAAISSRAAEAQRMADLKASMRAKEQQEKQEKQEKDREARKAAEAERKRALDARRAAEKKRAAEKEKAARATKTAEAKKAAQARRSAEAMKIAGKKREAAAFKAAADARMKLQNARLVILRGMPRTAELSDLFDFLTILKPGPVLDASLEDGAAMIEFYTAEAADKLFLFVTEVGLCYIRGRQITAATKYPGRQTLPAEDKFTSRILGVQVGPRAMKQHESKSPIRWIMRVFKKQRFVPDFARLYSSSNQMKMQIHFASLTDARRAEELLARFCQDVKVEYVADPAEEDTWNMLKRVMWIGRQLVRRRLWSWLT</sequence>
<reference evidence="4" key="1">
    <citation type="submission" date="2014-12" db="EMBL/GenBank/DDBJ databases">
        <title>Genome Sequence of Valsa Canker Pathogens Uncovers a Specific Adaption of Colonization on Woody Bark.</title>
        <authorList>
            <person name="Yin Z."/>
            <person name="Liu H."/>
            <person name="Gao X."/>
            <person name="Li Z."/>
            <person name="Song N."/>
            <person name="Ke X."/>
            <person name="Dai Q."/>
            <person name="Wu Y."/>
            <person name="Sun Y."/>
            <person name="Xu J.-R."/>
            <person name="Kang Z.K."/>
            <person name="Wang L."/>
            <person name="Huang L."/>
        </authorList>
    </citation>
    <scope>NUCLEOTIDE SEQUENCE [LARGE SCALE GENOMIC DNA]</scope>
    <source>
        <strain evidence="4">SXYL134</strain>
    </source>
</reference>
<dbReference type="InterPro" id="IPR001623">
    <property type="entry name" value="DnaJ_domain"/>
</dbReference>
<dbReference type="Gene3D" id="1.10.287.110">
    <property type="entry name" value="DnaJ domain"/>
    <property type="match status" value="1"/>
</dbReference>
<gene>
    <name evidence="3" type="ORF">VP1G_10291</name>
</gene>
<feature type="region of interest" description="Disordered" evidence="1">
    <location>
        <begin position="124"/>
        <end position="192"/>
    </location>
</feature>
<dbReference type="OrthoDB" id="10250354at2759"/>
<dbReference type="STRING" id="694573.A0A194VH13"/>
<keyword evidence="4" id="KW-1185">Reference proteome</keyword>
<dbReference type="SMART" id="SM00271">
    <property type="entry name" value="DnaJ"/>
    <property type="match status" value="1"/>
</dbReference>
<dbReference type="Proteomes" id="UP000078576">
    <property type="component" value="Unassembled WGS sequence"/>
</dbReference>
<evidence type="ECO:0000313" key="4">
    <source>
        <dbReference type="Proteomes" id="UP000078576"/>
    </source>
</evidence>
<dbReference type="InterPro" id="IPR052763">
    <property type="entry name" value="DnaJ_C4"/>
</dbReference>
<feature type="compositionally biased region" description="Basic and acidic residues" evidence="1">
    <location>
        <begin position="131"/>
        <end position="188"/>
    </location>
</feature>
<dbReference type="SUPFAM" id="SSF46565">
    <property type="entry name" value="Chaperone J-domain"/>
    <property type="match status" value="1"/>
</dbReference>
<dbReference type="AlphaFoldDB" id="A0A194VH13"/>